<proteinExistence type="predicted"/>
<organism evidence="1">
    <name type="scientific">marine metagenome</name>
    <dbReference type="NCBI Taxonomy" id="408172"/>
    <lineage>
        <taxon>unclassified sequences</taxon>
        <taxon>metagenomes</taxon>
        <taxon>ecological metagenomes</taxon>
    </lineage>
</organism>
<sequence length="291" mass="33569">VFDQASDIMTGATYANHNRHHLGYHYPRSPETALQCLESREDFERIYGACCVNDFASYYCVSKDDSKTSAEEYVRFCERVGLKYKEEWPAEGVLDRSKIELSLRTEEGVYDFITLKRLIKERLAKSSTLEIKLDHCVVDGSIEPGGEKKLIVQNGEEHHTLTFDFVINAMYANHNRFCGWFGFNKRLFQFNLQELCIIDLPVSDPMGMTIQDGPFPSFLPLGFSKNRCLFAHVEASQLIRNVSKTHERLLSRVLYVESNWHNIREVSAKYVPLLNKSNYVKSIFVDRIVDA</sequence>
<accession>A0A382UN16</accession>
<gene>
    <name evidence="1" type="ORF">METZ01_LOCUS388517</name>
</gene>
<dbReference type="SUPFAM" id="SSF51905">
    <property type="entry name" value="FAD/NAD(P)-binding domain"/>
    <property type="match status" value="1"/>
</dbReference>
<dbReference type="EMBL" id="UINC01145497">
    <property type="protein sequence ID" value="SVD35663.1"/>
    <property type="molecule type" value="Genomic_DNA"/>
</dbReference>
<feature type="non-terminal residue" evidence="1">
    <location>
        <position position="291"/>
    </location>
</feature>
<protein>
    <recommendedName>
        <fullName evidence="2">FAD dependent oxidoreductase domain-containing protein</fullName>
    </recommendedName>
</protein>
<dbReference type="AlphaFoldDB" id="A0A382UN16"/>
<evidence type="ECO:0008006" key="2">
    <source>
        <dbReference type="Google" id="ProtNLM"/>
    </source>
</evidence>
<reference evidence="1" key="1">
    <citation type="submission" date="2018-05" db="EMBL/GenBank/DDBJ databases">
        <authorList>
            <person name="Lanie J.A."/>
            <person name="Ng W.-L."/>
            <person name="Kazmierczak K.M."/>
            <person name="Andrzejewski T.M."/>
            <person name="Davidsen T.M."/>
            <person name="Wayne K.J."/>
            <person name="Tettelin H."/>
            <person name="Glass J.I."/>
            <person name="Rusch D."/>
            <person name="Podicherti R."/>
            <person name="Tsui H.-C.T."/>
            <person name="Winkler M.E."/>
        </authorList>
    </citation>
    <scope>NUCLEOTIDE SEQUENCE</scope>
</reference>
<name>A0A382UN16_9ZZZZ</name>
<feature type="non-terminal residue" evidence="1">
    <location>
        <position position="1"/>
    </location>
</feature>
<evidence type="ECO:0000313" key="1">
    <source>
        <dbReference type="EMBL" id="SVD35663.1"/>
    </source>
</evidence>
<dbReference type="InterPro" id="IPR036188">
    <property type="entry name" value="FAD/NAD-bd_sf"/>
</dbReference>